<dbReference type="Proteomes" id="UP001162131">
    <property type="component" value="Unassembled WGS sequence"/>
</dbReference>
<dbReference type="Gene3D" id="3.60.10.10">
    <property type="entry name" value="Endonuclease/exonuclease/phosphatase"/>
    <property type="match status" value="1"/>
</dbReference>
<dbReference type="InterPro" id="IPR005135">
    <property type="entry name" value="Endo/exonuclease/phosphatase"/>
</dbReference>
<evidence type="ECO:0000313" key="3">
    <source>
        <dbReference type="Proteomes" id="UP001162131"/>
    </source>
</evidence>
<protein>
    <recommendedName>
        <fullName evidence="1">Endonuclease/exonuclease/phosphatase domain-containing protein</fullName>
    </recommendedName>
</protein>
<evidence type="ECO:0000259" key="1">
    <source>
        <dbReference type="Pfam" id="PF14529"/>
    </source>
</evidence>
<proteinExistence type="predicted"/>
<dbReference type="Pfam" id="PF14529">
    <property type="entry name" value="Exo_endo_phos_2"/>
    <property type="match status" value="1"/>
</dbReference>
<sequence>MGGRVIGLEMGNFTFIEACSPVEGGDDTEIETFYENMYEAILWSRGKGKQEILMGEFNAHVRGWWSTGTNQNGNRLKVMCKQWDQELLQLDKPTHLHSTGNTFCLDYTVIKRSMLDEIIDYDVNEDCPIDSDHLPTTIKIWDWGVKTNNSKRKRIRLDRLQNPVFLKQYQEELQREIYDKVKGWRPSDDGPKVWRHKYSDTWGSRASTWTGWK</sequence>
<dbReference type="GO" id="GO:0003824">
    <property type="term" value="F:catalytic activity"/>
    <property type="evidence" value="ECO:0007669"/>
    <property type="project" value="InterPro"/>
</dbReference>
<feature type="domain" description="Endonuclease/exonuclease/phosphatase" evidence="1">
    <location>
        <begin position="48"/>
        <end position="136"/>
    </location>
</feature>
<name>A0AAU9J7B7_9CILI</name>
<dbReference type="EMBL" id="CAJZBQ010000029">
    <property type="protein sequence ID" value="CAG9321679.1"/>
    <property type="molecule type" value="Genomic_DNA"/>
</dbReference>
<accession>A0AAU9J7B7</accession>
<dbReference type="AlphaFoldDB" id="A0AAU9J7B7"/>
<gene>
    <name evidence="2" type="ORF">BSTOLATCC_MIC29841</name>
</gene>
<evidence type="ECO:0000313" key="2">
    <source>
        <dbReference type="EMBL" id="CAG9321679.1"/>
    </source>
</evidence>
<dbReference type="SUPFAM" id="SSF56219">
    <property type="entry name" value="DNase I-like"/>
    <property type="match status" value="1"/>
</dbReference>
<organism evidence="2 3">
    <name type="scientific">Blepharisma stoltei</name>
    <dbReference type="NCBI Taxonomy" id="1481888"/>
    <lineage>
        <taxon>Eukaryota</taxon>
        <taxon>Sar</taxon>
        <taxon>Alveolata</taxon>
        <taxon>Ciliophora</taxon>
        <taxon>Postciliodesmatophora</taxon>
        <taxon>Heterotrichea</taxon>
        <taxon>Heterotrichida</taxon>
        <taxon>Blepharismidae</taxon>
        <taxon>Blepharisma</taxon>
    </lineage>
</organism>
<dbReference type="InterPro" id="IPR036691">
    <property type="entry name" value="Endo/exonu/phosph_ase_sf"/>
</dbReference>
<reference evidence="2" key="1">
    <citation type="submission" date="2021-09" db="EMBL/GenBank/DDBJ databases">
        <authorList>
            <consortium name="AG Swart"/>
            <person name="Singh M."/>
            <person name="Singh A."/>
            <person name="Seah K."/>
            <person name="Emmerich C."/>
        </authorList>
    </citation>
    <scope>NUCLEOTIDE SEQUENCE</scope>
    <source>
        <strain evidence="2">ATCC30299</strain>
    </source>
</reference>
<keyword evidence="3" id="KW-1185">Reference proteome</keyword>
<comment type="caution">
    <text evidence="2">The sequence shown here is derived from an EMBL/GenBank/DDBJ whole genome shotgun (WGS) entry which is preliminary data.</text>
</comment>